<organism evidence="7 8">
    <name type="scientific">Leptosia nina</name>
    <dbReference type="NCBI Taxonomy" id="320188"/>
    <lineage>
        <taxon>Eukaryota</taxon>
        <taxon>Metazoa</taxon>
        <taxon>Ecdysozoa</taxon>
        <taxon>Arthropoda</taxon>
        <taxon>Hexapoda</taxon>
        <taxon>Insecta</taxon>
        <taxon>Pterygota</taxon>
        <taxon>Neoptera</taxon>
        <taxon>Endopterygota</taxon>
        <taxon>Lepidoptera</taxon>
        <taxon>Glossata</taxon>
        <taxon>Ditrysia</taxon>
        <taxon>Papilionoidea</taxon>
        <taxon>Pieridae</taxon>
        <taxon>Pierinae</taxon>
        <taxon>Leptosia</taxon>
    </lineage>
</organism>
<dbReference type="PANTHER" id="PTHR11610:SF173">
    <property type="entry name" value="LIPASE DOMAIN-CONTAINING PROTEIN-RELATED"/>
    <property type="match status" value="1"/>
</dbReference>
<dbReference type="PANTHER" id="PTHR11610">
    <property type="entry name" value="LIPASE"/>
    <property type="match status" value="1"/>
</dbReference>
<comment type="similarity">
    <text evidence="2 4">Belongs to the AB hydrolase superfamily. Lipase family.</text>
</comment>
<dbReference type="GO" id="GO:0016298">
    <property type="term" value="F:lipase activity"/>
    <property type="evidence" value="ECO:0007669"/>
    <property type="project" value="InterPro"/>
</dbReference>
<sequence>MDSGVVGFTLYLFIALCFAQSDEKDAKMRFYSSSFEDYEELPLSSSHEIINSSWYNATRNTVVFCHGFSGFPNGPAVQGVIKTYLGQGESNVALLNWEHLAANSLSSIPNSYINWAAPNARKLGVRFAETVGNLSAVGVDLTKLYLIGHSLGAHVFGIAGNNLRLNGILLPWIIGLDPAALGFENKAPILRLNPGSAKVVTVVHSDPSKYGSRVQLGTVDFWPNFRSLGPVRQPGCQGRTAPVFSPADLCNHHRSWELFIDAIKHPETIVGSHARNFKIWKRYTTEQRAETKLSLETLNNNMKPGNYYLVTNAEPPFGLGVNECLAVSIERIDVPSAVELGTESIVLDCQYKTSSPRPAGLVMKWFFNGSSGLIYQWIPPLRPQVIGLLKGKVDMNFRISDEPLQAYRAIKVLKPSTDLSGNYTCVVSTFIYEDRQTRSMVVYSPAKTFRFIQDKKYVFLVTLICFAQDLYPKPNISILSQGEPLQQAVLESKMNSWGLYTVALTAVVHDDDILTPFEEFVCLLSLPLTNYTKNLTTVYYPGLMPTAYISAYEVQRPQHHQANGLFKHTICTPSSRQLEIT</sequence>
<dbReference type="PROSITE" id="PS50835">
    <property type="entry name" value="IG_LIKE"/>
    <property type="match status" value="1"/>
</dbReference>
<dbReference type="SUPFAM" id="SSF53474">
    <property type="entry name" value="alpha/beta-Hydrolases"/>
    <property type="match status" value="1"/>
</dbReference>
<proteinExistence type="inferred from homology"/>
<evidence type="ECO:0000256" key="1">
    <source>
        <dbReference type="ARBA" id="ARBA00004613"/>
    </source>
</evidence>
<keyword evidence="8" id="KW-1185">Reference proteome</keyword>
<dbReference type="Gene3D" id="3.40.50.1820">
    <property type="entry name" value="alpha/beta hydrolase"/>
    <property type="match status" value="1"/>
</dbReference>
<comment type="subcellular location">
    <subcellularLocation>
        <location evidence="1">Secreted</location>
    </subcellularLocation>
</comment>
<evidence type="ECO:0000259" key="6">
    <source>
        <dbReference type="PROSITE" id="PS50835"/>
    </source>
</evidence>
<dbReference type="SUPFAM" id="SSF48726">
    <property type="entry name" value="Immunoglobulin"/>
    <property type="match status" value="1"/>
</dbReference>
<dbReference type="Proteomes" id="UP001497472">
    <property type="component" value="Unassembled WGS sequence"/>
</dbReference>
<dbReference type="GO" id="GO:0017171">
    <property type="term" value="F:serine hydrolase activity"/>
    <property type="evidence" value="ECO:0007669"/>
    <property type="project" value="TreeGrafter"/>
</dbReference>
<evidence type="ECO:0000256" key="4">
    <source>
        <dbReference type="RuleBase" id="RU004262"/>
    </source>
</evidence>
<dbReference type="AlphaFoldDB" id="A0AAV1IX76"/>
<protein>
    <recommendedName>
        <fullName evidence="6">Ig-like domain-containing protein</fullName>
    </recommendedName>
</protein>
<dbReference type="PRINTS" id="PR00821">
    <property type="entry name" value="TAGLIPASE"/>
</dbReference>
<dbReference type="InterPro" id="IPR007110">
    <property type="entry name" value="Ig-like_dom"/>
</dbReference>
<dbReference type="InterPro" id="IPR013818">
    <property type="entry name" value="Lipase"/>
</dbReference>
<comment type="caution">
    <text evidence="7">The sequence shown here is derived from an EMBL/GenBank/DDBJ whole genome shotgun (WGS) entry which is preliminary data.</text>
</comment>
<evidence type="ECO:0000256" key="5">
    <source>
        <dbReference type="SAM" id="SignalP"/>
    </source>
</evidence>
<name>A0AAV1IX76_9NEOP</name>
<dbReference type="InterPro" id="IPR036179">
    <property type="entry name" value="Ig-like_dom_sf"/>
</dbReference>
<dbReference type="InterPro" id="IPR029058">
    <property type="entry name" value="AB_hydrolase_fold"/>
</dbReference>
<feature type="chain" id="PRO_5043830364" description="Ig-like domain-containing protein" evidence="5">
    <location>
        <begin position="20"/>
        <end position="581"/>
    </location>
</feature>
<evidence type="ECO:0000256" key="2">
    <source>
        <dbReference type="ARBA" id="ARBA00010701"/>
    </source>
</evidence>
<gene>
    <name evidence="7" type="ORF">LNINA_LOCUS611</name>
</gene>
<accession>A0AAV1IX76</accession>
<feature type="signal peptide" evidence="5">
    <location>
        <begin position="1"/>
        <end position="19"/>
    </location>
</feature>
<dbReference type="InterPro" id="IPR000734">
    <property type="entry name" value="TAG_lipase"/>
</dbReference>
<evidence type="ECO:0000313" key="8">
    <source>
        <dbReference type="Proteomes" id="UP001497472"/>
    </source>
</evidence>
<dbReference type="GO" id="GO:0005615">
    <property type="term" value="C:extracellular space"/>
    <property type="evidence" value="ECO:0007669"/>
    <property type="project" value="TreeGrafter"/>
</dbReference>
<dbReference type="EMBL" id="CAVLEF010000001">
    <property type="protein sequence ID" value="CAK1540568.1"/>
    <property type="molecule type" value="Genomic_DNA"/>
</dbReference>
<evidence type="ECO:0000313" key="7">
    <source>
        <dbReference type="EMBL" id="CAK1540568.1"/>
    </source>
</evidence>
<feature type="domain" description="Ig-like" evidence="6">
    <location>
        <begin position="315"/>
        <end position="443"/>
    </location>
</feature>
<dbReference type="GO" id="GO:0016042">
    <property type="term" value="P:lipid catabolic process"/>
    <property type="evidence" value="ECO:0007669"/>
    <property type="project" value="TreeGrafter"/>
</dbReference>
<dbReference type="Pfam" id="PF00151">
    <property type="entry name" value="Lipase"/>
    <property type="match status" value="1"/>
</dbReference>
<keyword evidence="3" id="KW-0964">Secreted</keyword>
<evidence type="ECO:0000256" key="3">
    <source>
        <dbReference type="ARBA" id="ARBA00022525"/>
    </source>
</evidence>
<reference evidence="7 8" key="1">
    <citation type="submission" date="2023-11" db="EMBL/GenBank/DDBJ databases">
        <authorList>
            <person name="Okamura Y."/>
        </authorList>
    </citation>
    <scope>NUCLEOTIDE SEQUENCE [LARGE SCALE GENOMIC DNA]</scope>
</reference>
<keyword evidence="5" id="KW-0732">Signal</keyword>